<organism evidence="4 5">
    <name type="scientific">Postia placenta MAD-698-R-SB12</name>
    <dbReference type="NCBI Taxonomy" id="670580"/>
    <lineage>
        <taxon>Eukaryota</taxon>
        <taxon>Fungi</taxon>
        <taxon>Dikarya</taxon>
        <taxon>Basidiomycota</taxon>
        <taxon>Agaricomycotina</taxon>
        <taxon>Agaricomycetes</taxon>
        <taxon>Polyporales</taxon>
        <taxon>Adustoporiaceae</taxon>
        <taxon>Rhodonia</taxon>
    </lineage>
</organism>
<dbReference type="SMART" id="SM00220">
    <property type="entry name" value="S_TKc"/>
    <property type="match status" value="1"/>
</dbReference>
<dbReference type="GO" id="GO:0004674">
    <property type="term" value="F:protein serine/threonine kinase activity"/>
    <property type="evidence" value="ECO:0007669"/>
    <property type="project" value="TreeGrafter"/>
</dbReference>
<sequence>MADYSGELLPYEFFWRDHQQWLEEKGYMLRPRYRPGWVPSWLGTDAFYWRFEDGISINFAQLMDAKRVSDGATVAIKRVSRKLHPYELDISQLFSTDPLAADPRNHCVPIYEVLQLPEDSDIILLVMPLLRGYNNPPLQTIGEAVEYFRQVFEGISFMHEHHVAHRDCMNMNIMMDPKPLFPRMYHPQREKRNVDFKGQAKYYTRTACPTKYYFIDFGLSRRYNPANGPPREYPIRGGDRTVPEFCNLEEPCDPFPTDIYYIGNMIREDFLQTFRGLDFMTSLVSDMVQDDPTQRPVISEVAKRFEVQRRTLGFFKLRSRLVRRDEFWVMYIFRTIRHVFRTISYVLTHRPAIPSP</sequence>
<dbReference type="PANTHER" id="PTHR24346">
    <property type="entry name" value="MAP/MICROTUBULE AFFINITY-REGULATING KINASE"/>
    <property type="match status" value="1"/>
</dbReference>
<accession>A0A1X6NB89</accession>
<keyword evidence="1" id="KW-0547">Nucleotide-binding</keyword>
<dbReference type="RefSeq" id="XP_024342701.1">
    <property type="nucleotide sequence ID" value="XM_024488494.1"/>
</dbReference>
<keyword evidence="2" id="KW-0067">ATP-binding</keyword>
<dbReference type="GO" id="GO:0005737">
    <property type="term" value="C:cytoplasm"/>
    <property type="evidence" value="ECO:0007669"/>
    <property type="project" value="TreeGrafter"/>
</dbReference>
<dbReference type="OrthoDB" id="5987198at2759"/>
<dbReference type="InterPro" id="IPR011009">
    <property type="entry name" value="Kinase-like_dom_sf"/>
</dbReference>
<dbReference type="PROSITE" id="PS50011">
    <property type="entry name" value="PROTEIN_KINASE_DOM"/>
    <property type="match status" value="1"/>
</dbReference>
<keyword evidence="5" id="KW-1185">Reference proteome</keyword>
<dbReference type="STRING" id="670580.A0A1X6NB89"/>
<evidence type="ECO:0000313" key="4">
    <source>
        <dbReference type="EMBL" id="OSX65907.1"/>
    </source>
</evidence>
<proteinExistence type="predicted"/>
<dbReference type="PANTHER" id="PTHR24346:SF30">
    <property type="entry name" value="MATERNAL EMBRYONIC LEUCINE ZIPPER KINASE"/>
    <property type="match status" value="1"/>
</dbReference>
<reference evidence="4 5" key="1">
    <citation type="submission" date="2017-04" db="EMBL/GenBank/DDBJ databases">
        <title>Genome Sequence of the Model Brown-Rot Fungus Postia placenta SB12.</title>
        <authorList>
            <consortium name="DOE Joint Genome Institute"/>
            <person name="Gaskell J."/>
            <person name="Kersten P."/>
            <person name="Larrondo L.F."/>
            <person name="Canessa P."/>
            <person name="Martinez D."/>
            <person name="Hibbett D."/>
            <person name="Schmoll M."/>
            <person name="Kubicek C.P."/>
            <person name="Martinez A.T."/>
            <person name="Yadav J."/>
            <person name="Master E."/>
            <person name="Magnuson J.K."/>
            <person name="James T."/>
            <person name="Yaver D."/>
            <person name="Berka R."/>
            <person name="Labutti K."/>
            <person name="Lipzen A."/>
            <person name="Aerts A."/>
            <person name="Barry K."/>
            <person name="Henrissat B."/>
            <person name="Blanchette R."/>
            <person name="Grigoriev I."/>
            <person name="Cullen D."/>
        </authorList>
    </citation>
    <scope>NUCLEOTIDE SEQUENCE [LARGE SCALE GENOMIC DNA]</scope>
    <source>
        <strain evidence="4 5">MAD-698-R-SB12</strain>
    </source>
</reference>
<dbReference type="SUPFAM" id="SSF56112">
    <property type="entry name" value="Protein kinase-like (PK-like)"/>
    <property type="match status" value="1"/>
</dbReference>
<evidence type="ECO:0000256" key="1">
    <source>
        <dbReference type="ARBA" id="ARBA00022741"/>
    </source>
</evidence>
<dbReference type="GO" id="GO:0035556">
    <property type="term" value="P:intracellular signal transduction"/>
    <property type="evidence" value="ECO:0007669"/>
    <property type="project" value="TreeGrafter"/>
</dbReference>
<dbReference type="Proteomes" id="UP000194127">
    <property type="component" value="Unassembled WGS sequence"/>
</dbReference>
<feature type="domain" description="Protein kinase" evidence="3">
    <location>
        <begin position="48"/>
        <end position="356"/>
    </location>
</feature>
<protein>
    <recommendedName>
        <fullName evidence="3">Protein kinase domain-containing protein</fullName>
    </recommendedName>
</protein>
<dbReference type="AlphaFoldDB" id="A0A1X6NB89"/>
<evidence type="ECO:0000313" key="5">
    <source>
        <dbReference type="Proteomes" id="UP000194127"/>
    </source>
</evidence>
<dbReference type="EMBL" id="KZ110592">
    <property type="protein sequence ID" value="OSX65907.1"/>
    <property type="molecule type" value="Genomic_DNA"/>
</dbReference>
<dbReference type="InterPro" id="IPR000719">
    <property type="entry name" value="Prot_kinase_dom"/>
</dbReference>
<evidence type="ECO:0000259" key="3">
    <source>
        <dbReference type="PROSITE" id="PS50011"/>
    </source>
</evidence>
<dbReference type="Gene3D" id="1.10.510.10">
    <property type="entry name" value="Transferase(Phosphotransferase) domain 1"/>
    <property type="match status" value="1"/>
</dbReference>
<evidence type="ECO:0000256" key="2">
    <source>
        <dbReference type="ARBA" id="ARBA00022840"/>
    </source>
</evidence>
<dbReference type="GO" id="GO:0005524">
    <property type="term" value="F:ATP binding"/>
    <property type="evidence" value="ECO:0007669"/>
    <property type="project" value="UniProtKB-KW"/>
</dbReference>
<gene>
    <name evidence="4" type="ORF">POSPLADRAFT_1177368</name>
</gene>
<dbReference type="GeneID" id="36333443"/>
<name>A0A1X6NB89_9APHY</name>